<feature type="domain" description="RNA polymerase sigma-70" evidence="5">
    <location>
        <begin position="214"/>
        <end position="240"/>
    </location>
</feature>
<evidence type="ECO:0000313" key="7">
    <source>
        <dbReference type="Proteomes" id="UP001335183"/>
    </source>
</evidence>
<dbReference type="SUPFAM" id="SSF88659">
    <property type="entry name" value="Sigma3 and sigma4 domains of RNA polymerase sigma factors"/>
    <property type="match status" value="1"/>
</dbReference>
<dbReference type="PANTHER" id="PTHR30385">
    <property type="entry name" value="SIGMA FACTOR F FLAGELLAR"/>
    <property type="match status" value="1"/>
</dbReference>
<dbReference type="CDD" id="cd06171">
    <property type="entry name" value="Sigma70_r4"/>
    <property type="match status" value="1"/>
</dbReference>
<dbReference type="InterPro" id="IPR007627">
    <property type="entry name" value="RNA_pol_sigma70_r2"/>
</dbReference>
<evidence type="ECO:0000256" key="2">
    <source>
        <dbReference type="ARBA" id="ARBA00023082"/>
    </source>
</evidence>
<evidence type="ECO:0000313" key="6">
    <source>
        <dbReference type="EMBL" id="WWA47623.1"/>
    </source>
</evidence>
<evidence type="ECO:0000256" key="1">
    <source>
        <dbReference type="ARBA" id="ARBA00023015"/>
    </source>
</evidence>
<proteinExistence type="predicted"/>
<keyword evidence="4" id="KW-0804">Transcription</keyword>
<keyword evidence="1" id="KW-0805">Transcription regulation</keyword>
<gene>
    <name evidence="6" type="ORF">V5F89_01570</name>
</gene>
<dbReference type="Gene3D" id="1.20.140.160">
    <property type="match status" value="1"/>
</dbReference>
<evidence type="ECO:0000256" key="4">
    <source>
        <dbReference type="ARBA" id="ARBA00023163"/>
    </source>
</evidence>
<dbReference type="InterPro" id="IPR014284">
    <property type="entry name" value="RNA_pol_sigma-70_dom"/>
</dbReference>
<dbReference type="InterPro" id="IPR007630">
    <property type="entry name" value="RNA_pol_sigma70_r4"/>
</dbReference>
<organism evidence="6 7">
    <name type="scientific">Pelagerythrobacter marensis</name>
    <dbReference type="NCBI Taxonomy" id="543877"/>
    <lineage>
        <taxon>Bacteria</taxon>
        <taxon>Pseudomonadati</taxon>
        <taxon>Pseudomonadota</taxon>
        <taxon>Alphaproteobacteria</taxon>
        <taxon>Sphingomonadales</taxon>
        <taxon>Erythrobacteraceae</taxon>
        <taxon>Pelagerythrobacter</taxon>
    </lineage>
</organism>
<sequence>MPESRRETSGLAILLRPDRMEAAWWRAWTQDACEEARRKLFDHHRKLADSIARAQHGKRPPGMHELGDVRQLAYEGLIQAITRYDPTRAVPFDAFARARIAGNIATGLASMSEAGAQYAYARRAERDRLRSLEPSPAETSSPISALASLASRIALGLMLEDRQPVEPDTIPTPGPDAYQSLAWRDMQERLAKAMERLGEREAYVLTQHYHHAVSFVQIAGLMGVTKGRVSQIHRSALDRLRQILGEIG</sequence>
<keyword evidence="3" id="KW-0238">DNA-binding</keyword>
<keyword evidence="2" id="KW-0731">Sigma factor</keyword>
<dbReference type="NCBIfam" id="TIGR02937">
    <property type="entry name" value="sigma70-ECF"/>
    <property type="match status" value="1"/>
</dbReference>
<dbReference type="Gene3D" id="1.10.1740.10">
    <property type="match status" value="1"/>
</dbReference>
<dbReference type="SUPFAM" id="SSF88946">
    <property type="entry name" value="Sigma2 domain of RNA polymerase sigma factors"/>
    <property type="match status" value="1"/>
</dbReference>
<name>A0ABZ2D3J3_9SPHN</name>
<dbReference type="RefSeq" id="WP_338446513.1">
    <property type="nucleotide sequence ID" value="NZ_CP144918.1"/>
</dbReference>
<protein>
    <submittedName>
        <fullName evidence="6">Sigma-70 family RNA polymerase sigma factor</fullName>
    </submittedName>
</protein>
<keyword evidence="7" id="KW-1185">Reference proteome</keyword>
<dbReference type="InterPro" id="IPR000943">
    <property type="entry name" value="RNA_pol_sigma70"/>
</dbReference>
<dbReference type="EMBL" id="CP144918">
    <property type="protein sequence ID" value="WWA47623.1"/>
    <property type="molecule type" value="Genomic_DNA"/>
</dbReference>
<dbReference type="PROSITE" id="PS00716">
    <property type="entry name" value="SIGMA70_2"/>
    <property type="match status" value="1"/>
</dbReference>
<dbReference type="PRINTS" id="PR00046">
    <property type="entry name" value="SIGMA70FCT"/>
</dbReference>
<dbReference type="InterPro" id="IPR013325">
    <property type="entry name" value="RNA_pol_sigma_r2"/>
</dbReference>
<accession>A0ABZ2D3J3</accession>
<evidence type="ECO:0000259" key="5">
    <source>
        <dbReference type="PROSITE" id="PS00716"/>
    </source>
</evidence>
<reference evidence="6 7" key="1">
    <citation type="submission" date="2024-02" db="EMBL/GenBank/DDBJ databases">
        <title>The whole genome sequence of five bacterial samples isolated from Abu Dhabi Sabkha-shore region.</title>
        <authorList>
            <person name="Sudalaimuthuasari N."/>
            <person name="Sarfraz B."/>
            <person name="Tuyisabe J.D."/>
            <person name="Mugisha Ntwali L.D.M."/>
            <person name="Ali A.I.A.A."/>
            <person name="Almansoori S.Z.A."/>
            <person name="Alajami H.S.A."/>
            <person name="Almeqbaali A.A.S."/>
            <person name="Kundu B."/>
            <person name="Saeed E.E."/>
            <person name="Sukumarinath V."/>
            <person name="Mishra A.K."/>
            <person name="Hazzouri K.M."/>
            <person name="Almaskari R."/>
            <person name="Sharma A.K."/>
            <person name="Amiri K.M.A."/>
        </authorList>
    </citation>
    <scope>NUCLEOTIDE SEQUENCE [LARGE SCALE GENOMIC DNA]</scope>
    <source>
        <strain evidence="7">kcgeb_sd</strain>
    </source>
</reference>
<dbReference type="Pfam" id="PF04545">
    <property type="entry name" value="Sigma70_r4"/>
    <property type="match status" value="1"/>
</dbReference>
<dbReference type="Proteomes" id="UP001335183">
    <property type="component" value="Chromosome"/>
</dbReference>
<dbReference type="InterPro" id="IPR013324">
    <property type="entry name" value="RNA_pol_sigma_r3/r4-like"/>
</dbReference>
<dbReference type="Pfam" id="PF04542">
    <property type="entry name" value="Sigma70_r2"/>
    <property type="match status" value="1"/>
</dbReference>
<evidence type="ECO:0000256" key="3">
    <source>
        <dbReference type="ARBA" id="ARBA00023125"/>
    </source>
</evidence>